<dbReference type="SMART" id="SM00354">
    <property type="entry name" value="HTH_LACI"/>
    <property type="match status" value="1"/>
</dbReference>
<reference evidence="5" key="2">
    <citation type="submission" date="2018-03" db="EMBL/GenBank/DDBJ databases">
        <authorList>
            <person name="Naushad S."/>
        </authorList>
    </citation>
    <scope>NUCLEOTIDE SEQUENCE</scope>
    <source>
        <strain evidence="5">SNUC 105</strain>
        <strain evidence="6">SNUC 1363</strain>
    </source>
</reference>
<dbReference type="PROSITE" id="PS00356">
    <property type="entry name" value="HTH_LACI_1"/>
    <property type="match status" value="1"/>
</dbReference>
<dbReference type="Proteomes" id="UP000242008">
    <property type="component" value="Unassembled WGS sequence"/>
</dbReference>
<dbReference type="Gene3D" id="1.10.260.40">
    <property type="entry name" value="lambda repressor-like DNA-binding domains"/>
    <property type="match status" value="1"/>
</dbReference>
<sequence>MTSIKDVAKLAEVSTATVSRVLTNTGNVSIKNRKKVLDAVEKLKYYPNSIGRQLRKMETKTILVVVPDITNPFFANMLRGIESIAEEKGYQILLADTQKKKVDNYFKYLYERQVDGMILLTSKLSLRIMKDIYDKYPIVLACETSTILDIPTISINNIKAAETVTDFLINLGHKKIIHVTGSLDSFLGKKRLLGFENKMRQYNYPVTKKSIIEGDFSLESGYKIARHILSMKDRPTAIFAANDEMAIGIIKVLREHRVNIPTDISVVGFDNIKLAEIIEPGLTTYSQPNYEIGEKAMELLIDIIDKKAIERKNIILNGKLIERKSAISQKM</sequence>
<dbReference type="GO" id="GO:0003700">
    <property type="term" value="F:DNA-binding transcription factor activity"/>
    <property type="evidence" value="ECO:0007669"/>
    <property type="project" value="TreeGrafter"/>
</dbReference>
<gene>
    <name evidence="5" type="ORF">BU638_04945</name>
    <name evidence="6" type="ORF">BU676_10975</name>
</gene>
<proteinExistence type="predicted"/>
<dbReference type="AlphaFoldDB" id="A0AAX0ZH25"/>
<dbReference type="EMBL" id="PZCM01000004">
    <property type="protein sequence ID" value="PTG27886.1"/>
    <property type="molecule type" value="Genomic_DNA"/>
</dbReference>
<evidence type="ECO:0000313" key="5">
    <source>
        <dbReference type="EMBL" id="PTG27886.1"/>
    </source>
</evidence>
<dbReference type="Pfam" id="PF00356">
    <property type="entry name" value="LacI"/>
    <property type="match status" value="1"/>
</dbReference>
<dbReference type="InterPro" id="IPR000843">
    <property type="entry name" value="HTH_LacI"/>
</dbReference>
<evidence type="ECO:0000259" key="4">
    <source>
        <dbReference type="PROSITE" id="PS50932"/>
    </source>
</evidence>
<dbReference type="GO" id="GO:0000976">
    <property type="term" value="F:transcription cis-regulatory region binding"/>
    <property type="evidence" value="ECO:0007669"/>
    <property type="project" value="TreeGrafter"/>
</dbReference>
<organism evidence="5 8">
    <name type="scientific">Staphylococcus chromogenes</name>
    <name type="common">Staphylococcus hyicus subsp. chromogenes</name>
    <dbReference type="NCBI Taxonomy" id="46126"/>
    <lineage>
        <taxon>Bacteria</taxon>
        <taxon>Bacillati</taxon>
        <taxon>Bacillota</taxon>
        <taxon>Bacilli</taxon>
        <taxon>Bacillales</taxon>
        <taxon>Staphylococcaceae</taxon>
        <taxon>Staphylococcus</taxon>
    </lineage>
</organism>
<dbReference type="Gene3D" id="3.40.50.2300">
    <property type="match status" value="2"/>
</dbReference>
<evidence type="ECO:0000256" key="1">
    <source>
        <dbReference type="ARBA" id="ARBA00023015"/>
    </source>
</evidence>
<dbReference type="SUPFAM" id="SSF47413">
    <property type="entry name" value="lambda repressor-like DNA-binding domains"/>
    <property type="match status" value="1"/>
</dbReference>
<name>A0AAX0ZH25_STACR</name>
<dbReference type="CDD" id="cd06284">
    <property type="entry name" value="PBP1_LacI-like"/>
    <property type="match status" value="1"/>
</dbReference>
<dbReference type="SUPFAM" id="SSF53822">
    <property type="entry name" value="Periplasmic binding protein-like I"/>
    <property type="match status" value="1"/>
</dbReference>
<keyword evidence="7" id="KW-1185">Reference proteome</keyword>
<dbReference type="Proteomes" id="UP000242144">
    <property type="component" value="Unassembled WGS sequence"/>
</dbReference>
<evidence type="ECO:0000313" key="7">
    <source>
        <dbReference type="Proteomes" id="UP000242008"/>
    </source>
</evidence>
<keyword evidence="2" id="KW-0238">DNA-binding</keyword>
<dbReference type="CDD" id="cd01392">
    <property type="entry name" value="HTH_LacI"/>
    <property type="match status" value="1"/>
</dbReference>
<keyword evidence="3" id="KW-0804">Transcription</keyword>
<feature type="domain" description="HTH lacI-type" evidence="4">
    <location>
        <begin position="2"/>
        <end position="56"/>
    </location>
</feature>
<evidence type="ECO:0000313" key="8">
    <source>
        <dbReference type="Proteomes" id="UP000242144"/>
    </source>
</evidence>
<dbReference type="PANTHER" id="PTHR30146:SF109">
    <property type="entry name" value="HTH-TYPE TRANSCRIPTIONAL REGULATOR GALS"/>
    <property type="match status" value="1"/>
</dbReference>
<keyword evidence="1" id="KW-0805">Transcription regulation</keyword>
<dbReference type="EMBL" id="PZAO01000036">
    <property type="protein sequence ID" value="PTG68047.1"/>
    <property type="molecule type" value="Genomic_DNA"/>
</dbReference>
<protein>
    <submittedName>
        <fullName evidence="5">LacI family transcriptional regulator</fullName>
    </submittedName>
</protein>
<evidence type="ECO:0000256" key="2">
    <source>
        <dbReference type="ARBA" id="ARBA00023125"/>
    </source>
</evidence>
<dbReference type="PANTHER" id="PTHR30146">
    <property type="entry name" value="LACI-RELATED TRANSCRIPTIONAL REPRESSOR"/>
    <property type="match status" value="1"/>
</dbReference>
<comment type="caution">
    <text evidence="5">The sequence shown here is derived from an EMBL/GenBank/DDBJ whole genome shotgun (WGS) entry which is preliminary data.</text>
</comment>
<accession>A0AAX0ZH25</accession>
<dbReference type="InterPro" id="IPR010982">
    <property type="entry name" value="Lambda_DNA-bd_dom_sf"/>
</dbReference>
<dbReference type="InterPro" id="IPR028082">
    <property type="entry name" value="Peripla_BP_I"/>
</dbReference>
<dbReference type="Pfam" id="PF13377">
    <property type="entry name" value="Peripla_BP_3"/>
    <property type="match status" value="1"/>
</dbReference>
<dbReference type="RefSeq" id="WP_037572331.1">
    <property type="nucleotide sequence ID" value="NZ_CP133244.1"/>
</dbReference>
<evidence type="ECO:0000256" key="3">
    <source>
        <dbReference type="ARBA" id="ARBA00023163"/>
    </source>
</evidence>
<dbReference type="InterPro" id="IPR046335">
    <property type="entry name" value="LacI/GalR-like_sensor"/>
</dbReference>
<evidence type="ECO:0000313" key="6">
    <source>
        <dbReference type="EMBL" id="PTG68047.1"/>
    </source>
</evidence>
<reference evidence="7 8" key="1">
    <citation type="journal article" date="2016" name="Front. Microbiol.">
        <title>Comprehensive Phylogenetic Analysis of Bovine Non-aureus Staphylococci Species Based on Whole-Genome Sequencing.</title>
        <authorList>
            <person name="Naushad S."/>
            <person name="Barkema H.W."/>
            <person name="Luby C."/>
            <person name="Condas L.A."/>
            <person name="Nobrega D.B."/>
            <person name="Carson D.A."/>
            <person name="De Buck J."/>
        </authorList>
    </citation>
    <scope>NUCLEOTIDE SEQUENCE [LARGE SCALE GENOMIC DNA]</scope>
    <source>
        <strain evidence="5 8">SNUC 105</strain>
        <strain evidence="6 7">SNUC 1363</strain>
    </source>
</reference>
<dbReference type="PROSITE" id="PS50932">
    <property type="entry name" value="HTH_LACI_2"/>
    <property type="match status" value="1"/>
</dbReference>